<dbReference type="PRINTS" id="PR00105">
    <property type="entry name" value="C5METTRFRASE"/>
</dbReference>
<dbReference type="GO" id="GO:0032259">
    <property type="term" value="P:methylation"/>
    <property type="evidence" value="ECO:0007669"/>
    <property type="project" value="UniProtKB-KW"/>
</dbReference>
<evidence type="ECO:0000313" key="9">
    <source>
        <dbReference type="EMBL" id="SDU50370.1"/>
    </source>
</evidence>
<evidence type="ECO:0000256" key="4">
    <source>
        <dbReference type="ARBA" id="ARBA00022691"/>
    </source>
</evidence>
<dbReference type="GO" id="GO:0003677">
    <property type="term" value="F:DNA binding"/>
    <property type="evidence" value="ECO:0007669"/>
    <property type="project" value="TreeGrafter"/>
</dbReference>
<dbReference type="PANTHER" id="PTHR10629">
    <property type="entry name" value="CYTOSINE-SPECIFIC METHYLTRANSFERASE"/>
    <property type="match status" value="1"/>
</dbReference>
<evidence type="ECO:0000256" key="6">
    <source>
        <dbReference type="ARBA" id="ARBA00047422"/>
    </source>
</evidence>
<comment type="similarity">
    <text evidence="7 8">Belongs to the class I-like SAM-binding methyltransferase superfamily. C5-methyltransferase family.</text>
</comment>
<dbReference type="NCBIfam" id="TIGR00675">
    <property type="entry name" value="dcm"/>
    <property type="match status" value="1"/>
</dbReference>
<dbReference type="InterPro" id="IPR029063">
    <property type="entry name" value="SAM-dependent_MTases_sf"/>
</dbReference>
<protein>
    <recommendedName>
        <fullName evidence="1">DNA (cytosine-5-)-methyltransferase</fullName>
        <ecNumber evidence="1">2.1.1.37</ecNumber>
    </recommendedName>
</protein>
<name>A0A1H2J1U1_9BACT</name>
<keyword evidence="2 7" id="KW-0489">Methyltransferase</keyword>
<feature type="active site" evidence="7">
    <location>
        <position position="133"/>
    </location>
</feature>
<dbReference type="GO" id="GO:0044027">
    <property type="term" value="P:negative regulation of gene expression via chromosomal CpG island methylation"/>
    <property type="evidence" value="ECO:0007669"/>
    <property type="project" value="TreeGrafter"/>
</dbReference>
<dbReference type="PROSITE" id="PS51679">
    <property type="entry name" value="SAM_MT_C5"/>
    <property type="match status" value="1"/>
</dbReference>
<dbReference type="Gene3D" id="3.90.120.10">
    <property type="entry name" value="DNA Methylase, subunit A, domain 2"/>
    <property type="match status" value="1"/>
</dbReference>
<dbReference type="RefSeq" id="WP_092236429.1">
    <property type="nucleotide sequence ID" value="NZ_FNLL01000010.1"/>
</dbReference>
<dbReference type="PANTHER" id="PTHR10629:SF52">
    <property type="entry name" value="DNA (CYTOSINE-5)-METHYLTRANSFERASE 1"/>
    <property type="match status" value="1"/>
</dbReference>
<dbReference type="Proteomes" id="UP000199608">
    <property type="component" value="Unassembled WGS sequence"/>
</dbReference>
<dbReference type="EC" id="2.1.1.37" evidence="1"/>
<organism evidence="9 10">
    <name type="scientific">Desulfobacula phenolica</name>
    <dbReference type="NCBI Taxonomy" id="90732"/>
    <lineage>
        <taxon>Bacteria</taxon>
        <taxon>Pseudomonadati</taxon>
        <taxon>Thermodesulfobacteriota</taxon>
        <taxon>Desulfobacteria</taxon>
        <taxon>Desulfobacterales</taxon>
        <taxon>Desulfobacteraceae</taxon>
        <taxon>Desulfobacula</taxon>
    </lineage>
</organism>
<dbReference type="InterPro" id="IPR001525">
    <property type="entry name" value="C5_MeTfrase"/>
</dbReference>
<gene>
    <name evidence="9" type="ORF">SAMN04487931_11098</name>
</gene>
<evidence type="ECO:0000256" key="3">
    <source>
        <dbReference type="ARBA" id="ARBA00022679"/>
    </source>
</evidence>
<evidence type="ECO:0000256" key="5">
    <source>
        <dbReference type="ARBA" id="ARBA00022747"/>
    </source>
</evidence>
<comment type="catalytic activity">
    <reaction evidence="6">
        <text>a 2'-deoxycytidine in DNA + S-adenosyl-L-methionine = a 5-methyl-2'-deoxycytidine in DNA + S-adenosyl-L-homocysteine + H(+)</text>
        <dbReference type="Rhea" id="RHEA:13681"/>
        <dbReference type="Rhea" id="RHEA-COMP:11369"/>
        <dbReference type="Rhea" id="RHEA-COMP:11370"/>
        <dbReference type="ChEBI" id="CHEBI:15378"/>
        <dbReference type="ChEBI" id="CHEBI:57856"/>
        <dbReference type="ChEBI" id="CHEBI:59789"/>
        <dbReference type="ChEBI" id="CHEBI:85452"/>
        <dbReference type="ChEBI" id="CHEBI:85454"/>
        <dbReference type="EC" id="2.1.1.37"/>
    </reaction>
</comment>
<evidence type="ECO:0000256" key="8">
    <source>
        <dbReference type="RuleBase" id="RU000416"/>
    </source>
</evidence>
<sequence length="547" mass="63187">MNNIAVVDLFAGPGGLGEGFSSLRDEYGNSVFKIALSIEMQTDAHKTLLLRSFYRKFSQDKVPSEYYDYLKGKIDTQETLFSLYPEEAGKAKKEAWCAKLGSNGSLNHAVDTRIRKIKEENGDRWILIGGPPCQAYSVIGRSRNKGIKDYIPEKDPKNYLYKEYLRIIAEHLPAVFIMENVTGMLSARLNGESVFEKILSDLRSPLKTLMADGNQNIDSNNDYDIYPLIRPKDGDAAIPDFSNPRDYVIKSENFGIPQRRHRVVLFGVRKKYSSVRPDTLKEKKNTIAVMDVISDLPELRSGLSRNKDSMEKWKNRVLQLERNKWFQEYMKEKGDVQKCMRAALKDIENQDNLETGGQFVHGKRNCKPENSWWYKDERLDGACNHQSRLHMTGDLHRYMYAACFSRCFRVSPKIHEFPKELMPKHKNARTGKFNDRFRVQVSDTPSTTITSHISKDGHYFIHPDPSQCRSFTVREAARLQTFPDNYFFEGSRTQQYIQVGNAVPPLLARQIAEIVYQVIKETKDYGYPDSRKKKLEYVSHKKSRYEA</sequence>
<evidence type="ECO:0000313" key="10">
    <source>
        <dbReference type="Proteomes" id="UP000199608"/>
    </source>
</evidence>
<keyword evidence="4 7" id="KW-0949">S-adenosyl-L-methionine</keyword>
<keyword evidence="10" id="KW-1185">Reference proteome</keyword>
<accession>A0A1H2J1U1</accession>
<evidence type="ECO:0000256" key="1">
    <source>
        <dbReference type="ARBA" id="ARBA00011975"/>
    </source>
</evidence>
<evidence type="ECO:0000256" key="2">
    <source>
        <dbReference type="ARBA" id="ARBA00022603"/>
    </source>
</evidence>
<keyword evidence="3 7" id="KW-0808">Transferase</keyword>
<reference evidence="10" key="1">
    <citation type="submission" date="2016-10" db="EMBL/GenBank/DDBJ databases">
        <authorList>
            <person name="Varghese N."/>
            <person name="Submissions S."/>
        </authorList>
    </citation>
    <scope>NUCLEOTIDE SEQUENCE [LARGE SCALE GENOMIC DNA]</scope>
    <source>
        <strain evidence="10">DSM 3384</strain>
    </source>
</reference>
<dbReference type="AlphaFoldDB" id="A0A1H2J1U1"/>
<dbReference type="GO" id="GO:0003886">
    <property type="term" value="F:DNA (cytosine-5-)-methyltransferase activity"/>
    <property type="evidence" value="ECO:0007669"/>
    <property type="project" value="UniProtKB-EC"/>
</dbReference>
<dbReference type="Gene3D" id="3.40.50.150">
    <property type="entry name" value="Vaccinia Virus protein VP39"/>
    <property type="match status" value="1"/>
</dbReference>
<dbReference type="EMBL" id="FNLL01000010">
    <property type="protein sequence ID" value="SDU50370.1"/>
    <property type="molecule type" value="Genomic_DNA"/>
</dbReference>
<dbReference type="Pfam" id="PF00145">
    <property type="entry name" value="DNA_methylase"/>
    <property type="match status" value="2"/>
</dbReference>
<dbReference type="GO" id="GO:0009307">
    <property type="term" value="P:DNA restriction-modification system"/>
    <property type="evidence" value="ECO:0007669"/>
    <property type="project" value="UniProtKB-KW"/>
</dbReference>
<proteinExistence type="inferred from homology"/>
<evidence type="ECO:0000256" key="7">
    <source>
        <dbReference type="PROSITE-ProRule" id="PRU01016"/>
    </source>
</evidence>
<keyword evidence="5" id="KW-0680">Restriction system</keyword>
<dbReference type="InterPro" id="IPR050390">
    <property type="entry name" value="C5-Methyltransferase"/>
</dbReference>
<dbReference type="SUPFAM" id="SSF53335">
    <property type="entry name" value="S-adenosyl-L-methionine-dependent methyltransferases"/>
    <property type="match status" value="1"/>
</dbReference>